<dbReference type="PANTHER" id="PTHR30246:SF1">
    <property type="entry name" value="2-DEHYDRO-3-DEOXY-6-PHOSPHOGALACTONATE ALDOLASE-RELATED"/>
    <property type="match status" value="1"/>
</dbReference>
<evidence type="ECO:0000256" key="5">
    <source>
        <dbReference type="ARBA" id="ARBA00023277"/>
    </source>
</evidence>
<sequence>MKKIDILQKLESSGIVAVIRRPNREEVLPLAKALVEGGVTTLEVTVDTPDVYGIIQELKQELGEHALVGAGTVLDAETAKAAIDAGAQFIFSPNYNKPLIEMANRYGVVSIPGVMTPSEMVDAYQAGADVVKVFPARAMGPSYIKDVQGPLGHIPMIPTGGINKDNAGEYIENGAIAVGAGGSLIDKNLLADKDYQGLTERARQFTERVQSAREGGNNR</sequence>
<keyword evidence="5" id="KW-0119">Carbohydrate metabolism</keyword>
<dbReference type="RefSeq" id="WP_128525657.1">
    <property type="nucleotide sequence ID" value="NZ_CP026118.1"/>
</dbReference>
<evidence type="ECO:0000256" key="3">
    <source>
        <dbReference type="ARBA" id="ARBA00011233"/>
    </source>
</evidence>
<reference evidence="6 7" key="1">
    <citation type="submission" date="2018-01" db="EMBL/GenBank/DDBJ databases">
        <title>The whole genome sequencing and assembly of Halobacillus litoralis ERB031 strain.</title>
        <authorList>
            <person name="Lee S.-J."/>
            <person name="Park M.-K."/>
            <person name="Kim J.-Y."/>
            <person name="Lee Y.-J."/>
            <person name="Yi H."/>
            <person name="Bahn Y.-S."/>
            <person name="Kim J.F."/>
            <person name="Lee D.-W."/>
        </authorList>
    </citation>
    <scope>NUCLEOTIDE SEQUENCE [LARGE SCALE GENOMIC DNA]</scope>
    <source>
        <strain evidence="6 7">ERB 031</strain>
    </source>
</reference>
<accession>A0A410MFB3</accession>
<evidence type="ECO:0000256" key="1">
    <source>
        <dbReference type="ARBA" id="ARBA00004761"/>
    </source>
</evidence>
<evidence type="ECO:0000256" key="2">
    <source>
        <dbReference type="ARBA" id="ARBA00006906"/>
    </source>
</evidence>
<dbReference type="Proteomes" id="UP000287756">
    <property type="component" value="Chromosome"/>
</dbReference>
<dbReference type="KEGG" id="hli:HLI_14845"/>
<dbReference type="AlphaFoldDB" id="A0A410MFB3"/>
<dbReference type="NCBIfam" id="TIGR01182">
    <property type="entry name" value="eda"/>
    <property type="match status" value="1"/>
</dbReference>
<organism evidence="6 7">
    <name type="scientific">Halobacillus litoralis</name>
    <dbReference type="NCBI Taxonomy" id="45668"/>
    <lineage>
        <taxon>Bacteria</taxon>
        <taxon>Bacillati</taxon>
        <taxon>Bacillota</taxon>
        <taxon>Bacilli</taxon>
        <taxon>Bacillales</taxon>
        <taxon>Bacillaceae</taxon>
        <taxon>Halobacillus</taxon>
    </lineage>
</organism>
<comment type="pathway">
    <text evidence="1">Carbohydrate acid metabolism.</text>
</comment>
<dbReference type="SUPFAM" id="SSF51569">
    <property type="entry name" value="Aldolase"/>
    <property type="match status" value="1"/>
</dbReference>
<dbReference type="Gene3D" id="3.20.20.70">
    <property type="entry name" value="Aldolase class I"/>
    <property type="match status" value="1"/>
</dbReference>
<gene>
    <name evidence="6" type="ORF">HLI_14845</name>
</gene>
<evidence type="ECO:0000313" key="7">
    <source>
        <dbReference type="Proteomes" id="UP000287756"/>
    </source>
</evidence>
<comment type="subunit">
    <text evidence="3">Homotrimer.</text>
</comment>
<name>A0A410MFB3_9BACI</name>
<evidence type="ECO:0000256" key="4">
    <source>
        <dbReference type="ARBA" id="ARBA00023239"/>
    </source>
</evidence>
<comment type="similarity">
    <text evidence="2">Belongs to the KHG/KDPG aldolase family.</text>
</comment>
<protein>
    <submittedName>
        <fullName evidence="6">2-dehydro-3-deoxyphosphogluconate aldolase</fullName>
    </submittedName>
</protein>
<dbReference type="InterPro" id="IPR000887">
    <property type="entry name" value="Aldlse_KDPG_KHG"/>
</dbReference>
<dbReference type="EMBL" id="CP026118">
    <property type="protein sequence ID" value="QAS53380.1"/>
    <property type="molecule type" value="Genomic_DNA"/>
</dbReference>
<dbReference type="GO" id="GO:0016829">
    <property type="term" value="F:lyase activity"/>
    <property type="evidence" value="ECO:0007669"/>
    <property type="project" value="UniProtKB-KW"/>
</dbReference>
<keyword evidence="4" id="KW-0456">Lyase</keyword>
<evidence type="ECO:0000313" key="6">
    <source>
        <dbReference type="EMBL" id="QAS53380.1"/>
    </source>
</evidence>
<dbReference type="OrthoDB" id="9802667at2"/>
<dbReference type="PANTHER" id="PTHR30246">
    <property type="entry name" value="2-KETO-3-DEOXY-6-PHOSPHOGLUCONATE ALDOLASE"/>
    <property type="match status" value="1"/>
</dbReference>
<dbReference type="Pfam" id="PF01081">
    <property type="entry name" value="Aldolase"/>
    <property type="match status" value="1"/>
</dbReference>
<proteinExistence type="inferred from homology"/>
<dbReference type="CDD" id="cd00452">
    <property type="entry name" value="KDPG_aldolase"/>
    <property type="match status" value="1"/>
</dbReference>
<dbReference type="InterPro" id="IPR013785">
    <property type="entry name" value="Aldolase_TIM"/>
</dbReference>